<dbReference type="eggNOG" id="COG1124">
    <property type="taxonomic scope" value="Bacteria"/>
</dbReference>
<evidence type="ECO:0000313" key="5">
    <source>
        <dbReference type="EMBL" id="SFF61250.1"/>
    </source>
</evidence>
<proteinExistence type="inferred from homology"/>
<dbReference type="InterPro" id="IPR027417">
    <property type="entry name" value="P-loop_NTPase"/>
</dbReference>
<dbReference type="AlphaFoldDB" id="A0A1I2K4Z2"/>
<keyword evidence="3" id="KW-0547">Nucleotide-binding</keyword>
<dbReference type="InterPro" id="IPR017871">
    <property type="entry name" value="ABC_transporter-like_CS"/>
</dbReference>
<comment type="similarity">
    <text evidence="1">Belongs to the ABC transporter superfamily.</text>
</comment>
<organism evidence="5 6">
    <name type="scientific">Clostridium cadaveris</name>
    <dbReference type="NCBI Taxonomy" id="1529"/>
    <lineage>
        <taxon>Bacteria</taxon>
        <taxon>Bacillati</taxon>
        <taxon>Bacillota</taxon>
        <taxon>Clostridia</taxon>
        <taxon>Eubacteriales</taxon>
        <taxon>Clostridiaceae</taxon>
        <taxon>Clostridium</taxon>
    </lineage>
</organism>
<dbReference type="Gene3D" id="3.40.50.300">
    <property type="entry name" value="P-loop containing nucleotide triphosphate hydrolases"/>
    <property type="match status" value="1"/>
</dbReference>
<dbReference type="Pfam" id="PF00005">
    <property type="entry name" value="ABC_tran"/>
    <property type="match status" value="1"/>
</dbReference>
<dbReference type="InterPro" id="IPR003439">
    <property type="entry name" value="ABC_transporter-like_ATP-bd"/>
</dbReference>
<dbReference type="Proteomes" id="UP000182135">
    <property type="component" value="Unassembled WGS sequence"/>
</dbReference>
<evidence type="ECO:0000256" key="1">
    <source>
        <dbReference type="ARBA" id="ARBA00005417"/>
    </source>
</evidence>
<sequence length="204" mass="23562">MSLAAKNLGFYYKKKEWLFQNINFELTRGEVVGISGYSGCGKSTFAKIMANYLSPIEGKVTVDGQSFIKGSCQPVQMIYQHPEKALNPKWHMYRSLTESYYPDQKTLDRFGIKDEWYRRFPVEISGGEMQRFCIVRALGPNTKYLIADEMTTMLDAVTQAKIWKELMLICRERNIGLMVISHETELLAKLCDRILSIKEMQCNL</sequence>
<evidence type="ECO:0000256" key="2">
    <source>
        <dbReference type="ARBA" id="ARBA00022448"/>
    </source>
</evidence>
<keyword evidence="4 5" id="KW-0067">ATP-binding</keyword>
<dbReference type="InterPro" id="IPR003593">
    <property type="entry name" value="AAA+_ATPase"/>
</dbReference>
<accession>A0A1I2K4Z2</accession>
<protein>
    <submittedName>
        <fullName evidence="5">Peptide/nickel transport system ATP-binding protein</fullName>
    </submittedName>
</protein>
<dbReference type="SMART" id="SM00382">
    <property type="entry name" value="AAA"/>
    <property type="match status" value="1"/>
</dbReference>
<dbReference type="GO" id="GO:0016887">
    <property type="term" value="F:ATP hydrolysis activity"/>
    <property type="evidence" value="ECO:0007669"/>
    <property type="project" value="InterPro"/>
</dbReference>
<dbReference type="RefSeq" id="WP_027637489.1">
    <property type="nucleotide sequence ID" value="NZ_BAAACD010000045.1"/>
</dbReference>
<dbReference type="EMBL" id="FOOE01000004">
    <property type="protein sequence ID" value="SFF61250.1"/>
    <property type="molecule type" value="Genomic_DNA"/>
</dbReference>
<dbReference type="GO" id="GO:0005524">
    <property type="term" value="F:ATP binding"/>
    <property type="evidence" value="ECO:0007669"/>
    <property type="project" value="UniProtKB-KW"/>
</dbReference>
<dbReference type="OrthoDB" id="9806285at2"/>
<name>A0A1I2K4Z2_9CLOT</name>
<dbReference type="PANTHER" id="PTHR43776">
    <property type="entry name" value="TRANSPORT ATP-BINDING PROTEIN"/>
    <property type="match status" value="1"/>
</dbReference>
<reference evidence="5 6" key="1">
    <citation type="submission" date="2016-10" db="EMBL/GenBank/DDBJ databases">
        <authorList>
            <person name="de Groot N.N."/>
        </authorList>
    </citation>
    <scope>NUCLEOTIDE SEQUENCE [LARGE SCALE GENOMIC DNA]</scope>
    <source>
        <strain evidence="5 6">NLAE-zl-G419</strain>
    </source>
</reference>
<keyword evidence="6" id="KW-1185">Reference proteome</keyword>
<keyword evidence="2" id="KW-0813">Transport</keyword>
<dbReference type="PROSITE" id="PS50893">
    <property type="entry name" value="ABC_TRANSPORTER_2"/>
    <property type="match status" value="1"/>
</dbReference>
<gene>
    <name evidence="5" type="ORF">SAMN04487885_10479</name>
</gene>
<evidence type="ECO:0000256" key="3">
    <source>
        <dbReference type="ARBA" id="ARBA00022741"/>
    </source>
</evidence>
<dbReference type="InterPro" id="IPR050319">
    <property type="entry name" value="ABC_transp_ATP-bind"/>
</dbReference>
<dbReference type="SUPFAM" id="SSF52540">
    <property type="entry name" value="P-loop containing nucleoside triphosphate hydrolases"/>
    <property type="match status" value="1"/>
</dbReference>
<dbReference type="STRING" id="1529.SAMN04487885_10479"/>
<dbReference type="PANTHER" id="PTHR43776:SF7">
    <property type="entry name" value="D,D-DIPEPTIDE TRANSPORT ATP-BINDING PROTEIN DDPF-RELATED"/>
    <property type="match status" value="1"/>
</dbReference>
<evidence type="ECO:0000313" key="6">
    <source>
        <dbReference type="Proteomes" id="UP000182135"/>
    </source>
</evidence>
<dbReference type="GO" id="GO:0055085">
    <property type="term" value="P:transmembrane transport"/>
    <property type="evidence" value="ECO:0007669"/>
    <property type="project" value="UniProtKB-ARBA"/>
</dbReference>
<dbReference type="PROSITE" id="PS00211">
    <property type="entry name" value="ABC_TRANSPORTER_1"/>
    <property type="match status" value="1"/>
</dbReference>
<evidence type="ECO:0000256" key="4">
    <source>
        <dbReference type="ARBA" id="ARBA00022840"/>
    </source>
</evidence>